<evidence type="ECO:0000259" key="3">
    <source>
        <dbReference type="Pfam" id="PF16344"/>
    </source>
</evidence>
<evidence type="ECO:0000259" key="2">
    <source>
        <dbReference type="Pfam" id="PF04773"/>
    </source>
</evidence>
<dbReference type="PANTHER" id="PTHR30273:SF2">
    <property type="entry name" value="PROTEIN FECR"/>
    <property type="match status" value="1"/>
</dbReference>
<dbReference type="InterPro" id="IPR012373">
    <property type="entry name" value="Ferrdict_sens_TM"/>
</dbReference>
<accession>A0ABS3G609</accession>
<feature type="domain" description="FecR protein" evidence="2">
    <location>
        <begin position="171"/>
        <end position="268"/>
    </location>
</feature>
<keyword evidence="1" id="KW-0472">Membrane</keyword>
<dbReference type="RefSeq" id="WP_207032791.1">
    <property type="nucleotide sequence ID" value="NZ_JAFLNL010000003.1"/>
</dbReference>
<name>A0ABS3G609_9FLAO</name>
<dbReference type="PANTHER" id="PTHR30273">
    <property type="entry name" value="PERIPLASMIC SIGNAL SENSOR AND SIGMA FACTOR ACTIVATOR FECR-RELATED"/>
    <property type="match status" value="1"/>
</dbReference>
<reference evidence="4 5" key="1">
    <citation type="submission" date="2021-03" db="EMBL/GenBank/DDBJ databases">
        <title>Muricauda lutimaris sp. nov. and Muricauda ruestringensis sp. nov, two marine members of the Flavobacteriaceae isolated from deep sea sediments of Western Pacific.</title>
        <authorList>
            <person name="Zhao S."/>
            <person name="Liu R."/>
        </authorList>
    </citation>
    <scope>NUCLEOTIDE SEQUENCE [LARGE SCALE GENOMIC DNA]</scope>
    <source>
        <strain evidence="4 5">BC31-1-A7</strain>
    </source>
</reference>
<gene>
    <name evidence="4" type="ORF">J0656_08220</name>
</gene>
<feature type="domain" description="Protein FecR C-terminal" evidence="3">
    <location>
        <begin position="312"/>
        <end position="380"/>
    </location>
</feature>
<keyword evidence="5" id="KW-1185">Reference proteome</keyword>
<dbReference type="Pfam" id="PF16344">
    <property type="entry name" value="FecR_C"/>
    <property type="match status" value="1"/>
</dbReference>
<sequence>MNQTKVDKLLLKLVENRLSEAESETLSEWLKSEHNQKYFRKYVEINHLLNLERSFANGEQLFDKIPAPRKRFSYATVMKYAAVLLVLIASTLFFKNILSSAQDSMPPAPVVRNNQIRPGVNAAVLTLGDGKEVELGKGTDYTTEALNAKEDQIVYAAKQGKTSQMEYNYLSVPRGGQFSLLLSDGTKVWLNSESKLKYPVDFVEGQSREVYLLYGEAYFKVASSEKNQGDDFKVYHNEQEVRVLGTEFNIKAYKDEPEVLTTLVEGKVTVSNGKRTQEIAPGEQSRLNLETGTIHVSEVDVFSETSWMSGVFSFKKKPLKDIMRTLSRWYDMEVVFENKSLENKRFKGVLRRNQSIEEVLSVIMSSSLHSYEINDKTVILK</sequence>
<feature type="transmembrane region" description="Helical" evidence="1">
    <location>
        <begin position="72"/>
        <end position="94"/>
    </location>
</feature>
<dbReference type="InterPro" id="IPR006860">
    <property type="entry name" value="FecR"/>
</dbReference>
<keyword evidence="1" id="KW-1133">Transmembrane helix</keyword>
<proteinExistence type="predicted"/>
<evidence type="ECO:0000256" key="1">
    <source>
        <dbReference type="SAM" id="Phobius"/>
    </source>
</evidence>
<evidence type="ECO:0000313" key="4">
    <source>
        <dbReference type="EMBL" id="MBO0353997.1"/>
    </source>
</evidence>
<dbReference type="Pfam" id="PF04773">
    <property type="entry name" value="FecR"/>
    <property type="match status" value="1"/>
</dbReference>
<dbReference type="PIRSF" id="PIRSF018266">
    <property type="entry name" value="FecR"/>
    <property type="match status" value="1"/>
</dbReference>
<dbReference type="Gene3D" id="3.55.50.30">
    <property type="match status" value="1"/>
</dbReference>
<keyword evidence="1" id="KW-0812">Transmembrane</keyword>
<organism evidence="4 5">
    <name type="scientific">Flagellimonas aurea</name>
    <dbReference type="NCBI Taxonomy" id="2915619"/>
    <lineage>
        <taxon>Bacteria</taxon>
        <taxon>Pseudomonadati</taxon>
        <taxon>Bacteroidota</taxon>
        <taxon>Flavobacteriia</taxon>
        <taxon>Flavobacteriales</taxon>
        <taxon>Flavobacteriaceae</taxon>
        <taxon>Flagellimonas</taxon>
    </lineage>
</organism>
<dbReference type="Proteomes" id="UP000664044">
    <property type="component" value="Unassembled WGS sequence"/>
</dbReference>
<dbReference type="EMBL" id="JAFLNL010000003">
    <property type="protein sequence ID" value="MBO0353997.1"/>
    <property type="molecule type" value="Genomic_DNA"/>
</dbReference>
<protein>
    <submittedName>
        <fullName evidence="4">FecR family protein</fullName>
    </submittedName>
</protein>
<dbReference type="Gene3D" id="2.60.120.1440">
    <property type="match status" value="1"/>
</dbReference>
<comment type="caution">
    <text evidence="4">The sequence shown here is derived from an EMBL/GenBank/DDBJ whole genome shotgun (WGS) entry which is preliminary data.</text>
</comment>
<dbReference type="InterPro" id="IPR032508">
    <property type="entry name" value="FecR_C"/>
</dbReference>
<evidence type="ECO:0000313" key="5">
    <source>
        <dbReference type="Proteomes" id="UP000664044"/>
    </source>
</evidence>